<feature type="domain" description="THIF-type NAD/FAD binding fold" evidence="1">
    <location>
        <begin position="64"/>
        <end position="268"/>
    </location>
</feature>
<protein>
    <recommendedName>
        <fullName evidence="1">THIF-type NAD/FAD binding fold domain-containing protein</fullName>
    </recommendedName>
</protein>
<organism evidence="2 3">
    <name type="scientific">Saccharothrix mutabilis subsp. mutabilis</name>
    <dbReference type="NCBI Taxonomy" id="66855"/>
    <lineage>
        <taxon>Bacteria</taxon>
        <taxon>Bacillati</taxon>
        <taxon>Actinomycetota</taxon>
        <taxon>Actinomycetes</taxon>
        <taxon>Pseudonocardiales</taxon>
        <taxon>Pseudonocardiaceae</taxon>
        <taxon>Saccharothrix</taxon>
    </lineage>
</organism>
<dbReference type="PANTHER" id="PTHR43267">
    <property type="entry name" value="TRNA THREONYLCARBAMOYLADENOSINE DEHYDRATASE"/>
    <property type="match status" value="1"/>
</dbReference>
<sequence length="323" mass="34480">MSPSAVEDYVALTVSAEAPAEFPDINIPEMVAWYVTPAAARPVAIDVVSAEYGFPQLTGHWPVAHLEEKSVMLVRVGSIGGAAAHALASYGVGRIVLVDPDRLLSHNVVRHVSSVKHVGRLKVDAVKQELAEAWPATHVDALPVDVIAPAHLIRPRLRDVGVVLCTADGVAARRVVSHLARRARTDAVLACVLQDGAVGEIIRLRPWADHGCLTCRREALVARGAVDPEPALDLGYGTGTAHRPMTAVGGDLHLVGQMAAKAAVATVLERKGHSDQKLPGEHAIFGLRPTLGWTPPFDLNRNGDIRWLPHSPPRPGCPTCEEP</sequence>
<dbReference type="PANTHER" id="PTHR43267:SF1">
    <property type="entry name" value="TRNA THREONYLCARBAMOYLADENOSINE DEHYDRATASE"/>
    <property type="match status" value="1"/>
</dbReference>
<gene>
    <name evidence="2" type="ORF">GCM10010492_75940</name>
</gene>
<evidence type="ECO:0000313" key="2">
    <source>
        <dbReference type="EMBL" id="GAA0263685.1"/>
    </source>
</evidence>
<evidence type="ECO:0000259" key="1">
    <source>
        <dbReference type="Pfam" id="PF00899"/>
    </source>
</evidence>
<comment type="caution">
    <text evidence="2">The sequence shown here is derived from an EMBL/GenBank/DDBJ whole genome shotgun (WGS) entry which is preliminary data.</text>
</comment>
<dbReference type="Proteomes" id="UP001500416">
    <property type="component" value="Unassembled WGS sequence"/>
</dbReference>
<evidence type="ECO:0000313" key="3">
    <source>
        <dbReference type="Proteomes" id="UP001500416"/>
    </source>
</evidence>
<dbReference type="InterPro" id="IPR035985">
    <property type="entry name" value="Ubiquitin-activating_enz"/>
</dbReference>
<proteinExistence type="predicted"/>
<dbReference type="Gene3D" id="3.40.50.720">
    <property type="entry name" value="NAD(P)-binding Rossmann-like Domain"/>
    <property type="match status" value="1"/>
</dbReference>
<accession>A0ABN0UWY7</accession>
<dbReference type="EMBL" id="BAAABU010000036">
    <property type="protein sequence ID" value="GAA0263685.1"/>
    <property type="molecule type" value="Genomic_DNA"/>
</dbReference>
<dbReference type="SUPFAM" id="SSF69572">
    <property type="entry name" value="Activating enzymes of the ubiquitin-like proteins"/>
    <property type="match status" value="1"/>
</dbReference>
<dbReference type="Pfam" id="PF00899">
    <property type="entry name" value="ThiF"/>
    <property type="match status" value="1"/>
</dbReference>
<reference evidence="2 3" key="1">
    <citation type="journal article" date="2019" name="Int. J. Syst. Evol. Microbiol.">
        <title>The Global Catalogue of Microorganisms (GCM) 10K type strain sequencing project: providing services to taxonomists for standard genome sequencing and annotation.</title>
        <authorList>
            <consortium name="The Broad Institute Genomics Platform"/>
            <consortium name="The Broad Institute Genome Sequencing Center for Infectious Disease"/>
            <person name="Wu L."/>
            <person name="Ma J."/>
        </authorList>
    </citation>
    <scope>NUCLEOTIDE SEQUENCE [LARGE SCALE GENOMIC DNA]</scope>
    <source>
        <strain evidence="2 3">JCM 3380</strain>
    </source>
</reference>
<keyword evidence="3" id="KW-1185">Reference proteome</keyword>
<name>A0ABN0UWY7_9PSEU</name>
<dbReference type="InterPro" id="IPR000594">
    <property type="entry name" value="ThiF_NAD_FAD-bd"/>
</dbReference>
<dbReference type="InterPro" id="IPR045886">
    <property type="entry name" value="ThiF/MoeB/HesA"/>
</dbReference>